<dbReference type="EnsemblPlants" id="LPERR05G17100.1">
    <property type="protein sequence ID" value="LPERR05G17100.1"/>
    <property type="gene ID" value="LPERR05G17100"/>
</dbReference>
<proteinExistence type="predicted"/>
<dbReference type="Proteomes" id="UP000032180">
    <property type="component" value="Chromosome 5"/>
</dbReference>
<reference evidence="2" key="2">
    <citation type="submission" date="2013-12" db="EMBL/GenBank/DDBJ databases">
        <authorList>
            <person name="Yu Y."/>
            <person name="Lee S."/>
            <person name="de Baynast K."/>
            <person name="Wissotski M."/>
            <person name="Liu L."/>
            <person name="Talag J."/>
            <person name="Goicoechea J."/>
            <person name="Angelova A."/>
            <person name="Jetty R."/>
            <person name="Kudrna D."/>
            <person name="Golser W."/>
            <person name="Rivera L."/>
            <person name="Zhang J."/>
            <person name="Wing R."/>
        </authorList>
    </citation>
    <scope>NUCLEOTIDE SEQUENCE</scope>
</reference>
<reference evidence="1" key="3">
    <citation type="submission" date="2015-04" db="UniProtKB">
        <authorList>
            <consortium name="EnsemblPlants"/>
        </authorList>
    </citation>
    <scope>IDENTIFICATION</scope>
</reference>
<accession>A0A0D9WI30</accession>
<sequence>MDSGFAGRAADVGDHGIFEGRDHVALGIMWRWESSGEFTSRSARGILDDGRCNLCDQALETIDHLMMWSGACHLGRSPSSIGGCTLVTGSQLAIAWASTPWPLSWLGSYGRKGTVERLIAVQGAGRRCFGPLSRRQRSGGRWSGSSPL</sequence>
<reference evidence="1 2" key="1">
    <citation type="submission" date="2012-08" db="EMBL/GenBank/DDBJ databases">
        <title>Oryza genome evolution.</title>
        <authorList>
            <person name="Wing R.A."/>
        </authorList>
    </citation>
    <scope>NUCLEOTIDE SEQUENCE</scope>
</reference>
<dbReference type="Gramene" id="LPERR05G17100.1">
    <property type="protein sequence ID" value="LPERR05G17100.1"/>
    <property type="gene ID" value="LPERR05G17100"/>
</dbReference>
<evidence type="ECO:0000313" key="1">
    <source>
        <dbReference type="EnsemblPlants" id="LPERR05G17100.1"/>
    </source>
</evidence>
<evidence type="ECO:0000313" key="2">
    <source>
        <dbReference type="Proteomes" id="UP000032180"/>
    </source>
</evidence>
<name>A0A0D9WI30_9ORYZ</name>
<dbReference type="HOGENOM" id="CLU_1761404_0_0_1"/>
<organism evidence="1 2">
    <name type="scientific">Leersia perrieri</name>
    <dbReference type="NCBI Taxonomy" id="77586"/>
    <lineage>
        <taxon>Eukaryota</taxon>
        <taxon>Viridiplantae</taxon>
        <taxon>Streptophyta</taxon>
        <taxon>Embryophyta</taxon>
        <taxon>Tracheophyta</taxon>
        <taxon>Spermatophyta</taxon>
        <taxon>Magnoliopsida</taxon>
        <taxon>Liliopsida</taxon>
        <taxon>Poales</taxon>
        <taxon>Poaceae</taxon>
        <taxon>BOP clade</taxon>
        <taxon>Oryzoideae</taxon>
        <taxon>Oryzeae</taxon>
        <taxon>Oryzinae</taxon>
        <taxon>Leersia</taxon>
    </lineage>
</organism>
<dbReference type="AlphaFoldDB" id="A0A0D9WI30"/>
<keyword evidence="2" id="KW-1185">Reference proteome</keyword>
<protein>
    <submittedName>
        <fullName evidence="1">Uncharacterized protein</fullName>
    </submittedName>
</protein>